<dbReference type="AlphaFoldDB" id="A0A9P5ZZT5"/>
<evidence type="ECO:0000256" key="1">
    <source>
        <dbReference type="SAM" id="MobiDB-lite"/>
    </source>
</evidence>
<organism evidence="2 3">
    <name type="scientific">Pleurotus eryngii</name>
    <name type="common">Boletus of the steppes</name>
    <dbReference type="NCBI Taxonomy" id="5323"/>
    <lineage>
        <taxon>Eukaryota</taxon>
        <taxon>Fungi</taxon>
        <taxon>Dikarya</taxon>
        <taxon>Basidiomycota</taxon>
        <taxon>Agaricomycotina</taxon>
        <taxon>Agaricomycetes</taxon>
        <taxon>Agaricomycetidae</taxon>
        <taxon>Agaricales</taxon>
        <taxon>Pleurotineae</taxon>
        <taxon>Pleurotaceae</taxon>
        <taxon>Pleurotus</taxon>
    </lineage>
</organism>
<accession>A0A9P5ZZT5</accession>
<dbReference type="OrthoDB" id="5559380at2759"/>
<keyword evidence="3" id="KW-1185">Reference proteome</keyword>
<dbReference type="Proteomes" id="UP000807025">
    <property type="component" value="Unassembled WGS sequence"/>
</dbReference>
<dbReference type="EMBL" id="MU154546">
    <property type="protein sequence ID" value="KAF9497165.1"/>
    <property type="molecule type" value="Genomic_DNA"/>
</dbReference>
<proteinExistence type="predicted"/>
<reference evidence="2" key="1">
    <citation type="submission" date="2020-11" db="EMBL/GenBank/DDBJ databases">
        <authorList>
            <consortium name="DOE Joint Genome Institute"/>
            <person name="Ahrendt S."/>
            <person name="Riley R."/>
            <person name="Andreopoulos W."/>
            <person name="Labutti K."/>
            <person name="Pangilinan J."/>
            <person name="Ruiz-Duenas F.J."/>
            <person name="Barrasa J.M."/>
            <person name="Sanchez-Garcia M."/>
            <person name="Camarero S."/>
            <person name="Miyauchi S."/>
            <person name="Serrano A."/>
            <person name="Linde D."/>
            <person name="Babiker R."/>
            <person name="Drula E."/>
            <person name="Ayuso-Fernandez I."/>
            <person name="Pacheco R."/>
            <person name="Padilla G."/>
            <person name="Ferreira P."/>
            <person name="Barriuso J."/>
            <person name="Kellner H."/>
            <person name="Castanera R."/>
            <person name="Alfaro M."/>
            <person name="Ramirez L."/>
            <person name="Pisabarro A.G."/>
            <person name="Kuo A."/>
            <person name="Tritt A."/>
            <person name="Lipzen A."/>
            <person name="He G."/>
            <person name="Yan M."/>
            <person name="Ng V."/>
            <person name="Cullen D."/>
            <person name="Martin F."/>
            <person name="Rosso M.-N."/>
            <person name="Henrissat B."/>
            <person name="Hibbett D."/>
            <person name="Martinez A.T."/>
            <person name="Grigoriev I.V."/>
        </authorList>
    </citation>
    <scope>NUCLEOTIDE SEQUENCE</scope>
    <source>
        <strain evidence="2">ATCC 90797</strain>
    </source>
</reference>
<protein>
    <submittedName>
        <fullName evidence="2">Uncharacterized protein</fullName>
    </submittedName>
</protein>
<name>A0A9P5ZZT5_PLEER</name>
<sequence>MSSLKVSSSRSSLSSSPSNSAYYVPPSPPTSSLGSSASSSKVSLEMADEENITITASASKKLGKRKSQDEDLRILAISTHITELSYNISDIQTRIFDTGTPAQVATPG</sequence>
<feature type="region of interest" description="Disordered" evidence="1">
    <location>
        <begin position="1"/>
        <end position="50"/>
    </location>
</feature>
<gene>
    <name evidence="2" type="ORF">BDN71DRAFT_640352</name>
</gene>
<evidence type="ECO:0000313" key="3">
    <source>
        <dbReference type="Proteomes" id="UP000807025"/>
    </source>
</evidence>
<evidence type="ECO:0000313" key="2">
    <source>
        <dbReference type="EMBL" id="KAF9497165.1"/>
    </source>
</evidence>
<comment type="caution">
    <text evidence="2">The sequence shown here is derived from an EMBL/GenBank/DDBJ whole genome shotgun (WGS) entry which is preliminary data.</text>
</comment>
<feature type="compositionally biased region" description="Low complexity" evidence="1">
    <location>
        <begin position="1"/>
        <end position="43"/>
    </location>
</feature>